<dbReference type="Proteomes" id="UP001597326">
    <property type="component" value="Unassembled WGS sequence"/>
</dbReference>
<evidence type="ECO:0000256" key="7">
    <source>
        <dbReference type="ARBA" id="ARBA00023136"/>
    </source>
</evidence>
<dbReference type="InterPro" id="IPR013611">
    <property type="entry name" value="Transp-assoc_OB_typ2"/>
</dbReference>
<evidence type="ECO:0000256" key="6">
    <source>
        <dbReference type="ARBA" id="ARBA00022967"/>
    </source>
</evidence>
<dbReference type="InterPro" id="IPR008995">
    <property type="entry name" value="Mo/tungstate-bd_C_term_dom"/>
</dbReference>
<dbReference type="InterPro" id="IPR017871">
    <property type="entry name" value="ABC_transporter-like_CS"/>
</dbReference>
<keyword evidence="1" id="KW-0813">Transport</keyword>
<name>A0ABW4RUL8_9ACTN</name>
<keyword evidence="5 9" id="KW-0067">ATP-binding</keyword>
<dbReference type="PROSITE" id="PS50893">
    <property type="entry name" value="ABC_TRANSPORTER_2"/>
    <property type="match status" value="1"/>
</dbReference>
<keyword evidence="10" id="KW-1185">Reference proteome</keyword>
<keyword evidence="7" id="KW-0472">Membrane</keyword>
<organism evidence="9 10">
    <name type="scientific">Luteococcus peritonei</name>
    <dbReference type="NCBI Taxonomy" id="88874"/>
    <lineage>
        <taxon>Bacteria</taxon>
        <taxon>Bacillati</taxon>
        <taxon>Actinomycetota</taxon>
        <taxon>Actinomycetes</taxon>
        <taxon>Propionibacteriales</taxon>
        <taxon>Propionibacteriaceae</taxon>
        <taxon>Luteococcus</taxon>
    </lineage>
</organism>
<dbReference type="PANTHER" id="PTHR42781:SF1">
    <property type="entry name" value="THIAMINE IMPORT ATP-BINDING PROTEIN THIQ"/>
    <property type="match status" value="1"/>
</dbReference>
<dbReference type="Gene3D" id="3.40.50.300">
    <property type="entry name" value="P-loop containing nucleotide triphosphate hydrolases"/>
    <property type="match status" value="1"/>
</dbReference>
<dbReference type="InterPro" id="IPR027417">
    <property type="entry name" value="P-loop_NTPase"/>
</dbReference>
<accession>A0ABW4RUL8</accession>
<keyword evidence="2" id="KW-1003">Cell membrane</keyword>
<dbReference type="Pfam" id="PF00005">
    <property type="entry name" value="ABC_tran"/>
    <property type="match status" value="1"/>
</dbReference>
<dbReference type="Pfam" id="PF08402">
    <property type="entry name" value="TOBE_2"/>
    <property type="match status" value="1"/>
</dbReference>
<keyword evidence="3" id="KW-0997">Cell inner membrane</keyword>
<evidence type="ECO:0000256" key="1">
    <source>
        <dbReference type="ARBA" id="ARBA00022448"/>
    </source>
</evidence>
<dbReference type="InterPro" id="IPR050093">
    <property type="entry name" value="ABC_SmlMolc_Importer"/>
</dbReference>
<proteinExistence type="predicted"/>
<dbReference type="RefSeq" id="WP_343872876.1">
    <property type="nucleotide sequence ID" value="NZ_BAAAIX010000013.1"/>
</dbReference>
<dbReference type="InterPro" id="IPR003439">
    <property type="entry name" value="ABC_transporter-like_ATP-bd"/>
</dbReference>
<feature type="domain" description="ABC transporter" evidence="8">
    <location>
        <begin position="3"/>
        <end position="238"/>
    </location>
</feature>
<evidence type="ECO:0000256" key="3">
    <source>
        <dbReference type="ARBA" id="ARBA00022519"/>
    </source>
</evidence>
<evidence type="ECO:0000259" key="8">
    <source>
        <dbReference type="PROSITE" id="PS50893"/>
    </source>
</evidence>
<keyword evidence="4" id="KW-0547">Nucleotide-binding</keyword>
<reference evidence="10" key="1">
    <citation type="journal article" date="2019" name="Int. J. Syst. Evol. Microbiol.">
        <title>The Global Catalogue of Microorganisms (GCM) 10K type strain sequencing project: providing services to taxonomists for standard genome sequencing and annotation.</title>
        <authorList>
            <consortium name="The Broad Institute Genomics Platform"/>
            <consortium name="The Broad Institute Genome Sequencing Center for Infectious Disease"/>
            <person name="Wu L."/>
            <person name="Ma J."/>
        </authorList>
    </citation>
    <scope>NUCLEOTIDE SEQUENCE [LARGE SCALE GENOMIC DNA]</scope>
    <source>
        <strain evidence="10">CAIM 431</strain>
    </source>
</reference>
<dbReference type="GO" id="GO:0005524">
    <property type="term" value="F:ATP binding"/>
    <property type="evidence" value="ECO:0007669"/>
    <property type="project" value="UniProtKB-KW"/>
</dbReference>
<sequence>MTLQVRGLGRRLDGRWLVHGADLELEAGRTLCVVGPSGCGKTSLLRLLAGLDRPDAGSIVVDGRDVTQRPAERRPVAMVFQSETLFPELTVAQNIGFGLQARRVPAARREEAVEVALLRLGLTGLGDRLPHQLSGGQQRRVAVARSLVLRPRVLLLDEPMGGLDEMSRAQLSRQLRTLAARGLSHGGGTAVVHVTHDQAEALSSGDLLAVMDQGRILQQGTPREVFTRPASARVAAFLGRSNFLDVDLLGATGRPGAAQARVHVLGRDLQVACHDELLGAAPGGASLLVRPGSVQLSPAPEAPVARAREVHGDVGIVQHVAYLGDHLDVVVETERGTVVAACAPSARWVAGDGVRVQVVGQECWVLARQR</sequence>
<evidence type="ECO:0000256" key="2">
    <source>
        <dbReference type="ARBA" id="ARBA00022475"/>
    </source>
</evidence>
<comment type="caution">
    <text evidence="9">The sequence shown here is derived from an EMBL/GenBank/DDBJ whole genome shotgun (WGS) entry which is preliminary data.</text>
</comment>
<gene>
    <name evidence="9" type="ORF">ACFSCS_07045</name>
</gene>
<evidence type="ECO:0000313" key="10">
    <source>
        <dbReference type="Proteomes" id="UP001597326"/>
    </source>
</evidence>
<dbReference type="InterPro" id="IPR003593">
    <property type="entry name" value="AAA+_ATPase"/>
</dbReference>
<dbReference type="PROSITE" id="PS00211">
    <property type="entry name" value="ABC_TRANSPORTER_1"/>
    <property type="match status" value="1"/>
</dbReference>
<dbReference type="SUPFAM" id="SSF52540">
    <property type="entry name" value="P-loop containing nucleoside triphosphate hydrolases"/>
    <property type="match status" value="1"/>
</dbReference>
<dbReference type="PANTHER" id="PTHR42781">
    <property type="entry name" value="SPERMIDINE/PUTRESCINE IMPORT ATP-BINDING PROTEIN POTA"/>
    <property type="match status" value="1"/>
</dbReference>
<evidence type="ECO:0000256" key="5">
    <source>
        <dbReference type="ARBA" id="ARBA00022840"/>
    </source>
</evidence>
<protein>
    <submittedName>
        <fullName evidence="9">ABC transporter ATP-binding protein</fullName>
    </submittedName>
</protein>
<evidence type="ECO:0000313" key="9">
    <source>
        <dbReference type="EMBL" id="MFD1889945.1"/>
    </source>
</evidence>
<dbReference type="EMBL" id="JBHUFZ010000016">
    <property type="protein sequence ID" value="MFD1889945.1"/>
    <property type="molecule type" value="Genomic_DNA"/>
</dbReference>
<dbReference type="SUPFAM" id="SSF50331">
    <property type="entry name" value="MOP-like"/>
    <property type="match status" value="1"/>
</dbReference>
<dbReference type="SMART" id="SM00382">
    <property type="entry name" value="AAA"/>
    <property type="match status" value="1"/>
</dbReference>
<keyword evidence="6" id="KW-1278">Translocase</keyword>
<evidence type="ECO:0000256" key="4">
    <source>
        <dbReference type="ARBA" id="ARBA00022741"/>
    </source>
</evidence>